<sequence>MAEENSLRDEPPLFGEELPQLLIIRPSNLFRAHEDGFSARFNVLRAYESPLPTETFLREHAQSAKAVLCFAGSPITAELLLHLPSLGLVVTSGTGVNHIDTAACRRREILVANTSDVFSEDTADYAVGLFIDVMRKISGGDRFLRRGFWPLCPDQFPLGFKVASKRVGIIGLGNIGSKVAKRLQAMGCKISYNSRAKKASIPYNFFPTPHQLASQSDILVICCPLTEDMRHMIDDDVMTALGETGIIVNVGRGAIVDEKALVKHLAARTIAGAALDVFENEPRVPTELLGLDNVVLSPHRGAYTAEAFSDAFRIVTGNLEAFFSNKTLISPVSTGE</sequence>
<dbReference type="GO" id="GO:0005829">
    <property type="term" value="C:cytosol"/>
    <property type="evidence" value="ECO:0007669"/>
    <property type="project" value="TreeGrafter"/>
</dbReference>
<dbReference type="InterPro" id="IPR006140">
    <property type="entry name" value="D-isomer_DH_NAD-bd"/>
</dbReference>
<dbReference type="Pfam" id="PF00389">
    <property type="entry name" value="2-Hacid_dh"/>
    <property type="match status" value="1"/>
</dbReference>
<keyword evidence="3" id="KW-0520">NAD</keyword>
<dbReference type="GO" id="GO:0030267">
    <property type="term" value="F:glyoxylate reductase (NADPH) activity"/>
    <property type="evidence" value="ECO:0007669"/>
    <property type="project" value="TreeGrafter"/>
</dbReference>
<dbReference type="GO" id="GO:0051287">
    <property type="term" value="F:NAD binding"/>
    <property type="evidence" value="ECO:0007669"/>
    <property type="project" value="InterPro"/>
</dbReference>
<dbReference type="SUPFAM" id="SSF51735">
    <property type="entry name" value="NAD(P)-binding Rossmann-fold domains"/>
    <property type="match status" value="1"/>
</dbReference>
<keyword evidence="2 4" id="KW-0560">Oxidoreductase</keyword>
<evidence type="ECO:0000313" key="8">
    <source>
        <dbReference type="Proteomes" id="UP001190926"/>
    </source>
</evidence>
<evidence type="ECO:0000256" key="4">
    <source>
        <dbReference type="RuleBase" id="RU003719"/>
    </source>
</evidence>
<comment type="similarity">
    <text evidence="4">Belongs to the D-isomer specific 2-hydroxyacid dehydrogenase family.</text>
</comment>
<comment type="caution">
    <text evidence="7">The sequence shown here is derived from an EMBL/GenBank/DDBJ whole genome shotgun (WGS) entry which is preliminary data.</text>
</comment>
<keyword evidence="8" id="KW-1185">Reference proteome</keyword>
<evidence type="ECO:0000256" key="2">
    <source>
        <dbReference type="ARBA" id="ARBA00023002"/>
    </source>
</evidence>
<organism evidence="7 8">
    <name type="scientific">Perilla frutescens var. hirtella</name>
    <name type="common">Perilla citriodora</name>
    <name type="synonym">Perilla setoyensis</name>
    <dbReference type="NCBI Taxonomy" id="608512"/>
    <lineage>
        <taxon>Eukaryota</taxon>
        <taxon>Viridiplantae</taxon>
        <taxon>Streptophyta</taxon>
        <taxon>Embryophyta</taxon>
        <taxon>Tracheophyta</taxon>
        <taxon>Spermatophyta</taxon>
        <taxon>Magnoliopsida</taxon>
        <taxon>eudicotyledons</taxon>
        <taxon>Gunneridae</taxon>
        <taxon>Pentapetalae</taxon>
        <taxon>asterids</taxon>
        <taxon>lamiids</taxon>
        <taxon>Lamiales</taxon>
        <taxon>Lamiaceae</taxon>
        <taxon>Nepetoideae</taxon>
        <taxon>Elsholtzieae</taxon>
        <taxon>Perilla</taxon>
    </lineage>
</organism>
<dbReference type="PANTHER" id="PTHR10996">
    <property type="entry name" value="2-HYDROXYACID DEHYDROGENASE-RELATED"/>
    <property type="match status" value="1"/>
</dbReference>
<dbReference type="EMBL" id="SDAM02029555">
    <property type="protein sequence ID" value="KAH6756507.1"/>
    <property type="molecule type" value="Genomic_DNA"/>
</dbReference>
<evidence type="ECO:0000259" key="5">
    <source>
        <dbReference type="Pfam" id="PF00389"/>
    </source>
</evidence>
<dbReference type="Gene3D" id="3.40.50.720">
    <property type="entry name" value="NAD(P)-binding Rossmann-like Domain"/>
    <property type="match status" value="2"/>
</dbReference>
<dbReference type="InterPro" id="IPR036291">
    <property type="entry name" value="NAD(P)-bd_dom_sf"/>
</dbReference>
<dbReference type="PANTHER" id="PTHR10996:SF179">
    <property type="entry name" value="D-ISOMER SPECIFIC 2-HYDROXYACID DEHYDROGENASE FAMILY PROTEIN-RELATED"/>
    <property type="match status" value="1"/>
</dbReference>
<name>A0AAD4IPH7_PERFH</name>
<feature type="domain" description="D-isomer specific 2-hydroxyacid dehydrogenase NAD-binding" evidence="6">
    <location>
        <begin position="128"/>
        <end position="301"/>
    </location>
</feature>
<dbReference type="Proteomes" id="UP001190926">
    <property type="component" value="Unassembled WGS sequence"/>
</dbReference>
<protein>
    <submittedName>
        <fullName evidence="7">D-isomer specific 2-hydroxyacid dehydrogenase family protein</fullName>
    </submittedName>
</protein>
<dbReference type="GO" id="GO:0016618">
    <property type="term" value="F:hydroxypyruvate reductase [NAD(P)H] activity"/>
    <property type="evidence" value="ECO:0007669"/>
    <property type="project" value="TreeGrafter"/>
</dbReference>
<dbReference type="InterPro" id="IPR006139">
    <property type="entry name" value="D-isomer_2_OHA_DH_cat_dom"/>
</dbReference>
<dbReference type="InterPro" id="IPR050223">
    <property type="entry name" value="D-isomer_2-hydroxyacid_DH"/>
</dbReference>
<dbReference type="AlphaFoldDB" id="A0AAD4IPH7"/>
<accession>A0AAD4IPH7</accession>
<feature type="domain" description="D-isomer specific 2-hydroxyacid dehydrogenase catalytic" evidence="5">
    <location>
        <begin position="50"/>
        <end position="332"/>
    </location>
</feature>
<dbReference type="FunFam" id="3.40.50.720:FF:000213">
    <property type="entry name" value="Putative 2-hydroxyacid dehydrogenase"/>
    <property type="match status" value="1"/>
</dbReference>
<evidence type="ECO:0000256" key="3">
    <source>
        <dbReference type="ARBA" id="ARBA00023027"/>
    </source>
</evidence>
<evidence type="ECO:0000313" key="7">
    <source>
        <dbReference type="EMBL" id="KAH6756507.1"/>
    </source>
</evidence>
<reference evidence="7 8" key="1">
    <citation type="journal article" date="2021" name="Nat. Commun.">
        <title>Incipient diploidization of the medicinal plant Perilla within 10,000 years.</title>
        <authorList>
            <person name="Zhang Y."/>
            <person name="Shen Q."/>
            <person name="Leng L."/>
            <person name="Zhang D."/>
            <person name="Chen S."/>
            <person name="Shi Y."/>
            <person name="Ning Z."/>
            <person name="Chen S."/>
        </authorList>
    </citation>
    <scope>NUCLEOTIDE SEQUENCE [LARGE SCALE GENOMIC DNA]</scope>
    <source>
        <strain evidence="8">cv. PC099</strain>
    </source>
</reference>
<dbReference type="Pfam" id="PF02826">
    <property type="entry name" value="2-Hacid_dh_C"/>
    <property type="match status" value="1"/>
</dbReference>
<dbReference type="SUPFAM" id="SSF52283">
    <property type="entry name" value="Formate/glycerate dehydrogenase catalytic domain-like"/>
    <property type="match status" value="1"/>
</dbReference>
<keyword evidence="1" id="KW-0521">NADP</keyword>
<evidence type="ECO:0000256" key="1">
    <source>
        <dbReference type="ARBA" id="ARBA00022857"/>
    </source>
</evidence>
<proteinExistence type="inferred from homology"/>
<dbReference type="CDD" id="cd12156">
    <property type="entry name" value="HPPR"/>
    <property type="match status" value="1"/>
</dbReference>
<evidence type="ECO:0000259" key="6">
    <source>
        <dbReference type="Pfam" id="PF02826"/>
    </source>
</evidence>
<gene>
    <name evidence="7" type="ORF">C2S53_002258</name>
</gene>